<dbReference type="EMBL" id="JADCSA010000002">
    <property type="protein sequence ID" value="MBE7323450.1"/>
    <property type="molecule type" value="Genomic_DNA"/>
</dbReference>
<gene>
    <name evidence="2" type="ORF">IEQ44_02130</name>
</gene>
<dbReference type="RefSeq" id="WP_193636793.1">
    <property type="nucleotide sequence ID" value="NZ_JADCSA010000002.1"/>
</dbReference>
<sequence>MSKQEKPDRRAVVHEIRNSQKSADRRKGGMIIGVSVALGLLIIVAAAWKPVTDALSTREFKAKELSTIGAPASSCQDVTTAPASGMMDHVEPGTEIPYEESPPAFGTHYDSWEPMDRKFYGEDRPDLGFLVHNLEHGYTILWYDETIADDAEQMEVVRGIAAKFDGDDMRNKFKAAPWTSEDGEPFPDGQHVAMTHWSAGGAGESDTSKQVGVWQYCSEPSGEALETLMTEYPYMDSPEPGGG</sequence>
<keyword evidence="1" id="KW-1133">Transmembrane helix</keyword>
<dbReference type="InterPro" id="IPR021454">
    <property type="entry name" value="DUF3105"/>
</dbReference>
<dbReference type="Proteomes" id="UP000756387">
    <property type="component" value="Unassembled WGS sequence"/>
</dbReference>
<name>A0ABR9RPW4_9ACTN</name>
<proteinExistence type="predicted"/>
<keyword evidence="1" id="KW-0472">Membrane</keyword>
<evidence type="ECO:0000313" key="3">
    <source>
        <dbReference type="Proteomes" id="UP000756387"/>
    </source>
</evidence>
<reference evidence="2 3" key="1">
    <citation type="submission" date="2020-10" db="EMBL/GenBank/DDBJ databases">
        <title>Nocardioides sp. isolated from sludge.</title>
        <authorList>
            <person name="Zhang X."/>
        </authorList>
    </citation>
    <scope>NUCLEOTIDE SEQUENCE [LARGE SCALE GENOMIC DNA]</scope>
    <source>
        <strain evidence="2 3">Y6</strain>
    </source>
</reference>
<organism evidence="2 3">
    <name type="scientific">Nocardioides malaquae</name>
    <dbReference type="NCBI Taxonomy" id="2773426"/>
    <lineage>
        <taxon>Bacteria</taxon>
        <taxon>Bacillati</taxon>
        <taxon>Actinomycetota</taxon>
        <taxon>Actinomycetes</taxon>
        <taxon>Propionibacteriales</taxon>
        <taxon>Nocardioidaceae</taxon>
        <taxon>Nocardioides</taxon>
    </lineage>
</organism>
<evidence type="ECO:0000256" key="1">
    <source>
        <dbReference type="SAM" id="Phobius"/>
    </source>
</evidence>
<accession>A0ABR9RPW4</accession>
<dbReference type="Pfam" id="PF11303">
    <property type="entry name" value="DUF3105"/>
    <property type="match status" value="1"/>
</dbReference>
<keyword evidence="1" id="KW-0812">Transmembrane</keyword>
<feature type="transmembrane region" description="Helical" evidence="1">
    <location>
        <begin position="29"/>
        <end position="48"/>
    </location>
</feature>
<comment type="caution">
    <text evidence="2">The sequence shown here is derived from an EMBL/GenBank/DDBJ whole genome shotgun (WGS) entry which is preliminary data.</text>
</comment>
<keyword evidence="3" id="KW-1185">Reference proteome</keyword>
<evidence type="ECO:0000313" key="2">
    <source>
        <dbReference type="EMBL" id="MBE7323450.1"/>
    </source>
</evidence>
<protein>
    <submittedName>
        <fullName evidence="2">DUF3105 domain-containing protein</fullName>
    </submittedName>
</protein>